<dbReference type="PANTHER" id="PTHR31465:SF9">
    <property type="entry name" value="SPHINGOID LONG-CHAIN BASE TRANSPORTER RSB1"/>
    <property type="match status" value="1"/>
</dbReference>
<dbReference type="Pfam" id="PF04479">
    <property type="entry name" value="RTA1"/>
    <property type="match status" value="1"/>
</dbReference>
<feature type="transmembrane region" description="Helical" evidence="5">
    <location>
        <begin position="190"/>
        <end position="209"/>
    </location>
</feature>
<proteinExistence type="predicted"/>
<keyword evidence="3 5" id="KW-1133">Transmembrane helix</keyword>
<comment type="subcellular location">
    <subcellularLocation>
        <location evidence="1">Membrane</location>
        <topology evidence="1">Multi-pass membrane protein</topology>
    </subcellularLocation>
</comment>
<keyword evidence="2 5" id="KW-0812">Transmembrane</keyword>
<feature type="transmembrane region" description="Helical" evidence="5">
    <location>
        <begin position="76"/>
        <end position="96"/>
    </location>
</feature>
<evidence type="ECO:0000256" key="2">
    <source>
        <dbReference type="ARBA" id="ARBA00022692"/>
    </source>
</evidence>
<feature type="transmembrane region" description="Helical" evidence="5">
    <location>
        <begin position="271"/>
        <end position="296"/>
    </location>
</feature>
<dbReference type="Proteomes" id="UP000469558">
    <property type="component" value="Unassembled WGS sequence"/>
</dbReference>
<dbReference type="EMBL" id="QGMK01000020">
    <property type="protein sequence ID" value="TVY85253.1"/>
    <property type="molecule type" value="Genomic_DNA"/>
</dbReference>
<keyword evidence="7" id="KW-1185">Reference proteome</keyword>
<reference evidence="6 7" key="1">
    <citation type="submission" date="2018-05" db="EMBL/GenBank/DDBJ databases">
        <title>Genome sequencing and assembly of the regulated plant pathogen Lachnellula willkommii and related sister species for the development of diagnostic species identification markers.</title>
        <authorList>
            <person name="Giroux E."/>
            <person name="Bilodeau G."/>
        </authorList>
    </citation>
    <scope>NUCLEOTIDE SEQUENCE [LARGE SCALE GENOMIC DNA]</scope>
    <source>
        <strain evidence="6 7">CBS 268.59</strain>
    </source>
</reference>
<feature type="transmembrane region" description="Helical" evidence="5">
    <location>
        <begin position="51"/>
        <end position="69"/>
    </location>
</feature>
<organism evidence="6 7">
    <name type="scientific">Lachnellula suecica</name>
    <dbReference type="NCBI Taxonomy" id="602035"/>
    <lineage>
        <taxon>Eukaryota</taxon>
        <taxon>Fungi</taxon>
        <taxon>Dikarya</taxon>
        <taxon>Ascomycota</taxon>
        <taxon>Pezizomycotina</taxon>
        <taxon>Leotiomycetes</taxon>
        <taxon>Helotiales</taxon>
        <taxon>Lachnaceae</taxon>
        <taxon>Lachnellula</taxon>
    </lineage>
</organism>
<dbReference type="AlphaFoldDB" id="A0A8T9CRJ8"/>
<feature type="transmembrane region" description="Helical" evidence="5">
    <location>
        <begin position="150"/>
        <end position="170"/>
    </location>
</feature>
<comment type="caution">
    <text evidence="6">The sequence shown here is derived from an EMBL/GenBank/DDBJ whole genome shotgun (WGS) entry which is preliminary data.</text>
</comment>
<evidence type="ECO:0000256" key="1">
    <source>
        <dbReference type="ARBA" id="ARBA00004141"/>
    </source>
</evidence>
<feature type="transmembrane region" description="Helical" evidence="5">
    <location>
        <begin position="108"/>
        <end position="129"/>
    </location>
</feature>
<gene>
    <name evidence="6" type="primary">RSB1_0</name>
    <name evidence="6" type="ORF">LSUE1_G000113</name>
</gene>
<evidence type="ECO:0000256" key="5">
    <source>
        <dbReference type="SAM" id="Phobius"/>
    </source>
</evidence>
<dbReference type="GO" id="GO:0000324">
    <property type="term" value="C:fungal-type vacuole"/>
    <property type="evidence" value="ECO:0007669"/>
    <property type="project" value="TreeGrafter"/>
</dbReference>
<dbReference type="InterPro" id="IPR007568">
    <property type="entry name" value="RTA1"/>
</dbReference>
<evidence type="ECO:0000313" key="6">
    <source>
        <dbReference type="EMBL" id="TVY85253.1"/>
    </source>
</evidence>
<sequence length="338" mass="37285">MSNLTHSNNDGTNGGGYGNATLLDNPNLCTLSTCDLSMANFDYIPTLPGNAIYAAIFGIAIFAQLFLGIKHKTWGYMVAMIFGLLLEVIGYVGRVLLHNNPFENNYFLIYLVCLTIAPALFTAAIYLCLARIVHVYGENLSFFRPRTYTLVFCTCDLISLVLQALGGGIASTSDTLSGKNLGRNIMLAGLIFQVISLALFALASGEFALRVIKNKSQWNVRYIDLVNSLLFKSFLVGLVISSVTIFARSVYRCAELAGGFNGELFRGDEALFMVLEGLMLVIATIWLTALHPAVAFQGTWHESNFRFRSKDAERKLMQSTDEESQTAIEMNHQAFTSR</sequence>
<protein>
    <submittedName>
        <fullName evidence="6">Sphingoid long-chain base transporter RSB1</fullName>
    </submittedName>
</protein>
<evidence type="ECO:0000256" key="4">
    <source>
        <dbReference type="ARBA" id="ARBA00023136"/>
    </source>
</evidence>
<evidence type="ECO:0000313" key="7">
    <source>
        <dbReference type="Proteomes" id="UP000469558"/>
    </source>
</evidence>
<keyword evidence="4 5" id="KW-0472">Membrane</keyword>
<dbReference type="PANTHER" id="PTHR31465">
    <property type="entry name" value="PROTEIN RTA1-RELATED"/>
    <property type="match status" value="1"/>
</dbReference>
<evidence type="ECO:0000256" key="3">
    <source>
        <dbReference type="ARBA" id="ARBA00022989"/>
    </source>
</evidence>
<name>A0A8T9CRJ8_9HELO</name>
<dbReference type="OrthoDB" id="4521223at2759"/>
<dbReference type="GO" id="GO:0005886">
    <property type="term" value="C:plasma membrane"/>
    <property type="evidence" value="ECO:0007669"/>
    <property type="project" value="TreeGrafter"/>
</dbReference>
<accession>A0A8T9CRJ8</accession>
<feature type="transmembrane region" description="Helical" evidence="5">
    <location>
        <begin position="229"/>
        <end position="251"/>
    </location>
</feature>